<dbReference type="Pfam" id="PF00001">
    <property type="entry name" value="7tm_1"/>
    <property type="match status" value="1"/>
</dbReference>
<keyword evidence="5 8" id="KW-0472">Membrane</keyword>
<evidence type="ECO:0000256" key="4">
    <source>
        <dbReference type="ARBA" id="ARBA00023040"/>
    </source>
</evidence>
<evidence type="ECO:0000259" key="9">
    <source>
        <dbReference type="PROSITE" id="PS50262"/>
    </source>
</evidence>
<comment type="subcellular location">
    <subcellularLocation>
        <location evidence="1">Membrane</location>
    </subcellularLocation>
</comment>
<sequence length="231" mass="25390">CSFPSWATRRRRRSKLRWISTGSISPSPTSCSSSRCRDVGLRRLLLHVGAHDQHGEPVQQRPDPGFHQLGQHILVGFVLPGLVFNGLVFLVCYCIIISSLSRGAKGQVLKKTKALKKAVILVICFFGCLLPYCLGIFMDILTMLNVVSSSCEVQRAVEMWISVTKALACFHCCLNPILYAFLAVKFNQTARSTLAIIISSSGSGGWSQKATPPEQQTCGLYILSGETKQNK</sequence>
<evidence type="ECO:0000256" key="2">
    <source>
        <dbReference type="ARBA" id="ARBA00022692"/>
    </source>
</evidence>
<organism evidence="10 11">
    <name type="scientific">Goodea atripinnis</name>
    <dbReference type="NCBI Taxonomy" id="208336"/>
    <lineage>
        <taxon>Eukaryota</taxon>
        <taxon>Metazoa</taxon>
        <taxon>Chordata</taxon>
        <taxon>Craniata</taxon>
        <taxon>Vertebrata</taxon>
        <taxon>Euteleostomi</taxon>
        <taxon>Actinopterygii</taxon>
        <taxon>Neopterygii</taxon>
        <taxon>Teleostei</taxon>
        <taxon>Neoteleostei</taxon>
        <taxon>Acanthomorphata</taxon>
        <taxon>Ovalentaria</taxon>
        <taxon>Atherinomorphae</taxon>
        <taxon>Cyprinodontiformes</taxon>
        <taxon>Goodeidae</taxon>
        <taxon>Goodea</taxon>
    </lineage>
</organism>
<keyword evidence="11" id="KW-1185">Reference proteome</keyword>
<name>A0ABV0PSM7_9TELE</name>
<dbReference type="PROSITE" id="PS50262">
    <property type="entry name" value="G_PROTEIN_RECEP_F1_2"/>
    <property type="match status" value="1"/>
</dbReference>
<evidence type="ECO:0000313" key="11">
    <source>
        <dbReference type="Proteomes" id="UP001476798"/>
    </source>
</evidence>
<dbReference type="PANTHER" id="PTHR10489">
    <property type="entry name" value="CELL ADHESION MOLECULE"/>
    <property type="match status" value="1"/>
</dbReference>
<feature type="transmembrane region" description="Helical" evidence="8">
    <location>
        <begin position="73"/>
        <end position="97"/>
    </location>
</feature>
<feature type="transmembrane region" description="Helical" evidence="8">
    <location>
        <begin position="160"/>
        <end position="182"/>
    </location>
</feature>
<protein>
    <recommendedName>
        <fullName evidence="9">G-protein coupled receptors family 1 profile domain-containing protein</fullName>
    </recommendedName>
</protein>
<dbReference type="PRINTS" id="PR00237">
    <property type="entry name" value="GPCRRHODOPSN"/>
</dbReference>
<reference evidence="10 11" key="1">
    <citation type="submission" date="2021-06" db="EMBL/GenBank/DDBJ databases">
        <authorList>
            <person name="Palmer J.M."/>
        </authorList>
    </citation>
    <scope>NUCLEOTIDE SEQUENCE [LARGE SCALE GENOMIC DNA]</scope>
    <source>
        <strain evidence="10 11">GA_2019</strain>
        <tissue evidence="10">Muscle</tissue>
    </source>
</reference>
<keyword evidence="2 8" id="KW-0812">Transmembrane</keyword>
<feature type="transmembrane region" description="Helical" evidence="8">
    <location>
        <begin position="118"/>
        <end position="140"/>
    </location>
</feature>
<proteinExistence type="predicted"/>
<keyword evidence="6" id="KW-0675">Receptor</keyword>
<feature type="domain" description="G-protein coupled receptors family 1 profile" evidence="9">
    <location>
        <begin position="74"/>
        <end position="179"/>
    </location>
</feature>
<evidence type="ECO:0000256" key="8">
    <source>
        <dbReference type="SAM" id="Phobius"/>
    </source>
</evidence>
<evidence type="ECO:0000256" key="6">
    <source>
        <dbReference type="ARBA" id="ARBA00023170"/>
    </source>
</evidence>
<keyword evidence="4" id="KW-0297">G-protein coupled receptor</keyword>
<evidence type="ECO:0000256" key="3">
    <source>
        <dbReference type="ARBA" id="ARBA00022989"/>
    </source>
</evidence>
<dbReference type="EMBL" id="JAHRIO010084079">
    <property type="protein sequence ID" value="MEQ2186479.1"/>
    <property type="molecule type" value="Genomic_DNA"/>
</dbReference>
<gene>
    <name evidence="10" type="ORF">GOODEAATRI_028880</name>
</gene>
<evidence type="ECO:0000313" key="10">
    <source>
        <dbReference type="EMBL" id="MEQ2186479.1"/>
    </source>
</evidence>
<evidence type="ECO:0000256" key="5">
    <source>
        <dbReference type="ARBA" id="ARBA00023136"/>
    </source>
</evidence>
<feature type="non-terminal residue" evidence="10">
    <location>
        <position position="1"/>
    </location>
</feature>
<dbReference type="Gene3D" id="1.20.1070.10">
    <property type="entry name" value="Rhodopsin 7-helix transmembrane proteins"/>
    <property type="match status" value="1"/>
</dbReference>
<dbReference type="InterPro" id="IPR000276">
    <property type="entry name" value="GPCR_Rhodpsn"/>
</dbReference>
<dbReference type="InterPro" id="IPR017452">
    <property type="entry name" value="GPCR_Rhodpsn_7TM"/>
</dbReference>
<comment type="caution">
    <text evidence="10">The sequence shown here is derived from an EMBL/GenBank/DDBJ whole genome shotgun (WGS) entry which is preliminary data.</text>
</comment>
<dbReference type="PANTHER" id="PTHR10489:SF594">
    <property type="entry name" value="C-X-C CHEMOKINE RECEPTOR TYPE 4"/>
    <property type="match status" value="1"/>
</dbReference>
<evidence type="ECO:0000256" key="7">
    <source>
        <dbReference type="ARBA" id="ARBA00023224"/>
    </source>
</evidence>
<keyword evidence="3 8" id="KW-1133">Transmembrane helix</keyword>
<dbReference type="SUPFAM" id="SSF81321">
    <property type="entry name" value="Family A G protein-coupled receptor-like"/>
    <property type="match status" value="1"/>
</dbReference>
<dbReference type="InterPro" id="IPR050119">
    <property type="entry name" value="CCR1-9-like"/>
</dbReference>
<accession>A0ABV0PSM7</accession>
<evidence type="ECO:0000256" key="1">
    <source>
        <dbReference type="ARBA" id="ARBA00004370"/>
    </source>
</evidence>
<keyword evidence="7" id="KW-0807">Transducer</keyword>
<dbReference type="Proteomes" id="UP001476798">
    <property type="component" value="Unassembled WGS sequence"/>
</dbReference>